<reference evidence="2 3" key="1">
    <citation type="journal article" date="2017" name="Mol. Plant">
        <title>The Genome of Medicinal Plant Macleaya cordata Provides New Insights into Benzylisoquinoline Alkaloids Metabolism.</title>
        <authorList>
            <person name="Liu X."/>
            <person name="Liu Y."/>
            <person name="Huang P."/>
            <person name="Ma Y."/>
            <person name="Qing Z."/>
            <person name="Tang Q."/>
            <person name="Cao H."/>
            <person name="Cheng P."/>
            <person name="Zheng Y."/>
            <person name="Yuan Z."/>
            <person name="Zhou Y."/>
            <person name="Liu J."/>
            <person name="Tang Z."/>
            <person name="Zhuo Y."/>
            <person name="Zhang Y."/>
            <person name="Yu L."/>
            <person name="Huang J."/>
            <person name="Yang P."/>
            <person name="Peng Q."/>
            <person name="Zhang J."/>
            <person name="Jiang W."/>
            <person name="Zhang Z."/>
            <person name="Lin K."/>
            <person name="Ro D.K."/>
            <person name="Chen X."/>
            <person name="Xiong X."/>
            <person name="Shang Y."/>
            <person name="Huang S."/>
            <person name="Zeng J."/>
        </authorList>
    </citation>
    <scope>NUCLEOTIDE SEQUENCE [LARGE SCALE GENOMIC DNA]</scope>
    <source>
        <strain evidence="3">cv. BLH2017</strain>
        <tissue evidence="2">Root</tissue>
    </source>
</reference>
<dbReference type="InterPro" id="IPR036047">
    <property type="entry name" value="F-box-like_dom_sf"/>
</dbReference>
<keyword evidence="3" id="KW-1185">Reference proteome</keyword>
<dbReference type="Proteomes" id="UP000195402">
    <property type="component" value="Unassembled WGS sequence"/>
</dbReference>
<dbReference type="Pfam" id="PF08268">
    <property type="entry name" value="FBA_3"/>
    <property type="match status" value="1"/>
</dbReference>
<feature type="domain" description="F-box" evidence="1">
    <location>
        <begin position="1"/>
        <end position="44"/>
    </location>
</feature>
<evidence type="ECO:0000313" key="3">
    <source>
        <dbReference type="Proteomes" id="UP000195402"/>
    </source>
</evidence>
<dbReference type="PROSITE" id="PS50181">
    <property type="entry name" value="FBOX"/>
    <property type="match status" value="1"/>
</dbReference>
<dbReference type="OMA" id="YIDINCV"/>
<dbReference type="InterPro" id="IPR013187">
    <property type="entry name" value="F-box-assoc_dom_typ3"/>
</dbReference>
<dbReference type="NCBIfam" id="TIGR01640">
    <property type="entry name" value="F_box_assoc_1"/>
    <property type="match status" value="1"/>
</dbReference>
<protein>
    <submittedName>
        <fullName evidence="2">F-box domain</fullName>
    </submittedName>
</protein>
<dbReference type="SUPFAM" id="SSF81383">
    <property type="entry name" value="F-box domain"/>
    <property type="match status" value="1"/>
</dbReference>
<name>A0A200R855_MACCD</name>
<evidence type="ECO:0000259" key="1">
    <source>
        <dbReference type="PROSITE" id="PS50181"/>
    </source>
</evidence>
<dbReference type="STRING" id="56857.A0A200R855"/>
<dbReference type="InParanoid" id="A0A200R855"/>
<dbReference type="InterPro" id="IPR001810">
    <property type="entry name" value="F-box_dom"/>
</dbReference>
<dbReference type="PANTHER" id="PTHR31672">
    <property type="entry name" value="BNACNNG10540D PROTEIN"/>
    <property type="match status" value="1"/>
</dbReference>
<evidence type="ECO:0000313" key="2">
    <source>
        <dbReference type="EMBL" id="OVA18909.1"/>
    </source>
</evidence>
<dbReference type="SMART" id="SM00256">
    <property type="entry name" value="FBOX"/>
    <property type="match status" value="1"/>
</dbReference>
<dbReference type="CDD" id="cd22157">
    <property type="entry name" value="F-box_AtFBW1-like"/>
    <property type="match status" value="1"/>
</dbReference>
<gene>
    <name evidence="2" type="ORF">BVC80_8939g38</name>
</gene>
<dbReference type="PANTHER" id="PTHR31672:SF13">
    <property type="entry name" value="F-BOX PROTEIN CPR30-LIKE"/>
    <property type="match status" value="1"/>
</dbReference>
<dbReference type="OrthoDB" id="610337at2759"/>
<dbReference type="InterPro" id="IPR050796">
    <property type="entry name" value="SCF_F-box_component"/>
</dbReference>
<dbReference type="InterPro" id="IPR017451">
    <property type="entry name" value="F-box-assoc_interact_dom"/>
</dbReference>
<proteinExistence type="predicted"/>
<dbReference type="AlphaFoldDB" id="A0A200R855"/>
<comment type="caution">
    <text evidence="2">The sequence shown here is derived from an EMBL/GenBank/DDBJ whole genome shotgun (WGS) entry which is preliminary data.</text>
</comment>
<dbReference type="Pfam" id="PF00646">
    <property type="entry name" value="F-box"/>
    <property type="match status" value="1"/>
</dbReference>
<dbReference type="EMBL" id="MVGT01000352">
    <property type="protein sequence ID" value="OVA18909.1"/>
    <property type="molecule type" value="Genomic_DNA"/>
</dbReference>
<dbReference type="Gene3D" id="1.20.1280.50">
    <property type="match status" value="1"/>
</dbReference>
<accession>A0A200R855</accession>
<sequence length="386" mass="44304">MENLLPEEIITDIISRLPVESILECRRVCKNFKTLLHHPFFAHLHLLRHSHSLLLDDDDDDLKYHSHSYTAAASFSKVGFITLWTLEDNRCHLYWGEYDDKNNECYNTLKKINHPSLKRSILVGSCNGLLCVGVERYRVSFDPDYICNPITREYVNLPKLTEKHGDDRIVSGFGYHPKTNEYKVVRIYYDADQPSVGQVQVYTLGAGTGWRNKVEIKYRLRHSFVERRGILANGALYWLFEKGLEVVSFDLADEEFRLLPSPPISGSLWSSVRLLGLGGLLGLAQLTNNGRYIQIWSLKNNKESSGNYDIMNQQEYQSWSWSLEFTSKFDDMYQPFSITSSVPHMNSFISLKALGEDAKIIGSTEGVIEPELNQYIAEDEDGEARN</sequence>
<organism evidence="2 3">
    <name type="scientific">Macleaya cordata</name>
    <name type="common">Five-seeded plume-poppy</name>
    <name type="synonym">Bocconia cordata</name>
    <dbReference type="NCBI Taxonomy" id="56857"/>
    <lineage>
        <taxon>Eukaryota</taxon>
        <taxon>Viridiplantae</taxon>
        <taxon>Streptophyta</taxon>
        <taxon>Embryophyta</taxon>
        <taxon>Tracheophyta</taxon>
        <taxon>Spermatophyta</taxon>
        <taxon>Magnoliopsida</taxon>
        <taxon>Ranunculales</taxon>
        <taxon>Papaveraceae</taxon>
        <taxon>Papaveroideae</taxon>
        <taxon>Macleaya</taxon>
    </lineage>
</organism>